<proteinExistence type="predicted"/>
<dbReference type="EMBL" id="CAMPGE010006051">
    <property type="protein sequence ID" value="CAI2364896.1"/>
    <property type="molecule type" value="Genomic_DNA"/>
</dbReference>
<dbReference type="AlphaFoldDB" id="A0AAD1UA21"/>
<gene>
    <name evidence="2" type="ORF">ECRASSUSDP1_LOCUS6246</name>
</gene>
<dbReference type="Proteomes" id="UP001295684">
    <property type="component" value="Unassembled WGS sequence"/>
</dbReference>
<feature type="coiled-coil region" evidence="1">
    <location>
        <begin position="106"/>
        <end position="136"/>
    </location>
</feature>
<accession>A0AAD1UA21</accession>
<feature type="coiled-coil region" evidence="1">
    <location>
        <begin position="271"/>
        <end position="354"/>
    </location>
</feature>
<reference evidence="2" key="1">
    <citation type="submission" date="2023-07" db="EMBL/GenBank/DDBJ databases">
        <authorList>
            <consortium name="AG Swart"/>
            <person name="Singh M."/>
            <person name="Singh A."/>
            <person name="Seah K."/>
            <person name="Emmerich C."/>
        </authorList>
    </citation>
    <scope>NUCLEOTIDE SEQUENCE</scope>
    <source>
        <strain evidence="2">DP1</strain>
    </source>
</reference>
<feature type="coiled-coil region" evidence="1">
    <location>
        <begin position="160"/>
        <end position="240"/>
    </location>
</feature>
<dbReference type="PANTHER" id="PTHR23159:SF31">
    <property type="entry name" value="CENTROSOME-ASSOCIATED PROTEIN CEP250 ISOFORM X1"/>
    <property type="match status" value="1"/>
</dbReference>
<keyword evidence="1" id="KW-0175">Coiled coil</keyword>
<sequence length="394" mass="46226">MKTHKIIGLLNKRGFTSIQDKAELEDINTDIAQELAEWMLYSFGQDPNKFKNQNYDCSLVTIILLLKQCFIEINCKEIFDVNDILNPNWIRWREFICSFLHFSKFVDQTDKNEEELQTLKDELQMKKQHCLSLRKEVEALDESNEEFVLDEKEISLSDQLPVIESQHKSLESSKERLEAENERLSDKIRALQTKYSDLSMQLDQLKSQIVRSPEKIAKMEQEAKDEYEQIVQKNEALQSKRDDQVTLIYSLRNKVMNGYSLGQLKDCKYELQTKKSDLESKKSDLKQLKTEISQLETEISQLETEKKMIAIKNTNLQKTYQNLVEQKDMTAERINKLNSSIEEVNEEISLVQLTTDTNVKKITKEGEMIIDKTERWLSVFQKELYNIHQLAEAS</sequence>
<name>A0AAD1UA21_EUPCR</name>
<keyword evidence="3" id="KW-1185">Reference proteome</keyword>
<protein>
    <submittedName>
        <fullName evidence="2">Uncharacterized protein</fullName>
    </submittedName>
</protein>
<evidence type="ECO:0000313" key="3">
    <source>
        <dbReference type="Proteomes" id="UP001295684"/>
    </source>
</evidence>
<evidence type="ECO:0000256" key="1">
    <source>
        <dbReference type="SAM" id="Coils"/>
    </source>
</evidence>
<evidence type="ECO:0000313" key="2">
    <source>
        <dbReference type="EMBL" id="CAI2364896.1"/>
    </source>
</evidence>
<dbReference type="PANTHER" id="PTHR23159">
    <property type="entry name" value="CENTROSOMAL PROTEIN 2"/>
    <property type="match status" value="1"/>
</dbReference>
<comment type="caution">
    <text evidence="2">The sequence shown here is derived from an EMBL/GenBank/DDBJ whole genome shotgun (WGS) entry which is preliminary data.</text>
</comment>
<organism evidence="2 3">
    <name type="scientific">Euplotes crassus</name>
    <dbReference type="NCBI Taxonomy" id="5936"/>
    <lineage>
        <taxon>Eukaryota</taxon>
        <taxon>Sar</taxon>
        <taxon>Alveolata</taxon>
        <taxon>Ciliophora</taxon>
        <taxon>Intramacronucleata</taxon>
        <taxon>Spirotrichea</taxon>
        <taxon>Hypotrichia</taxon>
        <taxon>Euplotida</taxon>
        <taxon>Euplotidae</taxon>
        <taxon>Moneuplotes</taxon>
    </lineage>
</organism>